<name>A0A9P6BWU3_9AGAR</name>
<reference evidence="2" key="1">
    <citation type="submission" date="2020-11" db="EMBL/GenBank/DDBJ databases">
        <authorList>
            <consortium name="DOE Joint Genome Institute"/>
            <person name="Ahrendt S."/>
            <person name="Riley R."/>
            <person name="Andreopoulos W."/>
            <person name="Labutti K."/>
            <person name="Pangilinan J."/>
            <person name="Ruiz-Duenas F.J."/>
            <person name="Barrasa J.M."/>
            <person name="Sanchez-Garcia M."/>
            <person name="Camarero S."/>
            <person name="Miyauchi S."/>
            <person name="Serrano A."/>
            <person name="Linde D."/>
            <person name="Babiker R."/>
            <person name="Drula E."/>
            <person name="Ayuso-Fernandez I."/>
            <person name="Pacheco R."/>
            <person name="Padilla G."/>
            <person name="Ferreira P."/>
            <person name="Barriuso J."/>
            <person name="Kellner H."/>
            <person name="Castanera R."/>
            <person name="Alfaro M."/>
            <person name="Ramirez L."/>
            <person name="Pisabarro A.G."/>
            <person name="Kuo A."/>
            <person name="Tritt A."/>
            <person name="Lipzen A."/>
            <person name="He G."/>
            <person name="Yan M."/>
            <person name="Ng V."/>
            <person name="Cullen D."/>
            <person name="Martin F."/>
            <person name="Rosso M.-N."/>
            <person name="Henrissat B."/>
            <person name="Hibbett D."/>
            <person name="Martinez A.T."/>
            <person name="Grigoriev I.V."/>
        </authorList>
    </citation>
    <scope>NUCLEOTIDE SEQUENCE</scope>
    <source>
        <strain evidence="2">MF-IS2</strain>
    </source>
</reference>
<dbReference type="Proteomes" id="UP000807342">
    <property type="component" value="Unassembled WGS sequence"/>
</dbReference>
<evidence type="ECO:0000256" key="1">
    <source>
        <dbReference type="SAM" id="MobiDB-lite"/>
    </source>
</evidence>
<dbReference type="EMBL" id="MU152267">
    <property type="protein sequence ID" value="KAF9440785.1"/>
    <property type="molecule type" value="Genomic_DNA"/>
</dbReference>
<feature type="region of interest" description="Disordered" evidence="1">
    <location>
        <begin position="191"/>
        <end position="211"/>
    </location>
</feature>
<dbReference type="AlphaFoldDB" id="A0A9P6BWU3"/>
<proteinExistence type="predicted"/>
<evidence type="ECO:0000313" key="2">
    <source>
        <dbReference type="EMBL" id="KAF9440785.1"/>
    </source>
</evidence>
<comment type="caution">
    <text evidence="2">The sequence shown here is derived from an EMBL/GenBank/DDBJ whole genome shotgun (WGS) entry which is preliminary data.</text>
</comment>
<accession>A0A9P6BWU3</accession>
<sequence length="437" mass="46451">MPHKAKAKPVSNATLTLRPSATTEQFLTAMDQNHCLASQFTMMELMTITQADWELVLKDLHSMNFINEPISDPNMPIIVNKDDNYTNEEISPAGELTNAIAAFRQWFEGNNIQDDKCPGLVDNIRHITMVFNLIPAPHHCPAPTPCMHPHQDAAIPCQCLHADNVPLPPPCICPHHNGEDILMEPSAPTHAFSEAASQTPAPSHEATTPPPPPVTVATLPAAVTSSPPAGPCGCASYAGTVAKNLNPAAPPFCAWPPTCTTCSTLCPGPTACLEQAPTIPKGTSLPTLVKTANTALVCTKSTLQVDSACFTPCGIMCATALVPSTSDLDIIEATLSDIPFFKPSTTKPLPNAEVGTQLQCSIIPSDYVMHWCFICNDAPAPLNLLANTFSLMEQRSLSRGQKPTLERLSASIAGIGVTVLKCVAAQQYAAPSVLALI</sequence>
<gene>
    <name evidence="2" type="ORF">P691DRAFT_767251</name>
</gene>
<evidence type="ECO:0000313" key="3">
    <source>
        <dbReference type="Proteomes" id="UP000807342"/>
    </source>
</evidence>
<protein>
    <submittedName>
        <fullName evidence="2">Uncharacterized protein</fullName>
    </submittedName>
</protein>
<dbReference type="OrthoDB" id="343114at2759"/>
<organism evidence="2 3">
    <name type="scientific">Macrolepiota fuliginosa MF-IS2</name>
    <dbReference type="NCBI Taxonomy" id="1400762"/>
    <lineage>
        <taxon>Eukaryota</taxon>
        <taxon>Fungi</taxon>
        <taxon>Dikarya</taxon>
        <taxon>Basidiomycota</taxon>
        <taxon>Agaricomycotina</taxon>
        <taxon>Agaricomycetes</taxon>
        <taxon>Agaricomycetidae</taxon>
        <taxon>Agaricales</taxon>
        <taxon>Agaricineae</taxon>
        <taxon>Agaricaceae</taxon>
        <taxon>Macrolepiota</taxon>
    </lineage>
</organism>
<keyword evidence="3" id="KW-1185">Reference proteome</keyword>